<dbReference type="PRINTS" id="PR01042">
    <property type="entry name" value="TRNASYNTHASP"/>
</dbReference>
<dbReference type="RefSeq" id="WP_202583976.1">
    <property type="nucleotide sequence ID" value="NZ_BKBO01000018.1"/>
</dbReference>
<feature type="binding site" evidence="7">
    <location>
        <position position="449"/>
    </location>
    <ligand>
        <name>L-aspartate</name>
        <dbReference type="ChEBI" id="CHEBI:29991"/>
    </ligand>
</feature>
<dbReference type="NCBIfam" id="NF001750">
    <property type="entry name" value="PRK00476.1"/>
    <property type="match status" value="1"/>
</dbReference>
<dbReference type="Pfam" id="PF02938">
    <property type="entry name" value="GAD"/>
    <property type="match status" value="1"/>
</dbReference>
<dbReference type="PROSITE" id="PS50862">
    <property type="entry name" value="AA_TRNA_LIGASE_II"/>
    <property type="match status" value="1"/>
</dbReference>
<comment type="catalytic activity">
    <reaction evidence="7">
        <text>tRNA(Asp) + L-aspartate + ATP = L-aspartyl-tRNA(Asp) + AMP + diphosphate</text>
        <dbReference type="Rhea" id="RHEA:19649"/>
        <dbReference type="Rhea" id="RHEA-COMP:9660"/>
        <dbReference type="Rhea" id="RHEA-COMP:9678"/>
        <dbReference type="ChEBI" id="CHEBI:29991"/>
        <dbReference type="ChEBI" id="CHEBI:30616"/>
        <dbReference type="ChEBI" id="CHEBI:33019"/>
        <dbReference type="ChEBI" id="CHEBI:78442"/>
        <dbReference type="ChEBI" id="CHEBI:78516"/>
        <dbReference type="ChEBI" id="CHEBI:456215"/>
        <dbReference type="EC" id="6.1.1.12"/>
    </reaction>
</comment>
<dbReference type="SUPFAM" id="SSF50249">
    <property type="entry name" value="Nucleic acid-binding proteins"/>
    <property type="match status" value="1"/>
</dbReference>
<dbReference type="GO" id="GO:0004815">
    <property type="term" value="F:aspartate-tRNA ligase activity"/>
    <property type="evidence" value="ECO:0007669"/>
    <property type="project" value="UniProtKB-UniRule"/>
</dbReference>
<name>A0AAN4UBI0_9ENTE</name>
<keyword evidence="4 7" id="KW-0067">ATP-binding</keyword>
<feature type="binding site" evidence="7">
    <location>
        <position position="231"/>
    </location>
    <ligand>
        <name>ATP</name>
        <dbReference type="ChEBI" id="CHEBI:30616"/>
    </ligand>
</feature>
<dbReference type="GO" id="GO:0003676">
    <property type="term" value="F:nucleic acid binding"/>
    <property type="evidence" value="ECO:0007669"/>
    <property type="project" value="InterPro"/>
</dbReference>
<evidence type="ECO:0000256" key="1">
    <source>
        <dbReference type="ARBA" id="ARBA00006303"/>
    </source>
</evidence>
<dbReference type="InterPro" id="IPR004115">
    <property type="entry name" value="GAD-like_sf"/>
</dbReference>
<evidence type="ECO:0000256" key="2">
    <source>
        <dbReference type="ARBA" id="ARBA00022598"/>
    </source>
</evidence>
<keyword evidence="12" id="KW-1185">Reference proteome</keyword>
<dbReference type="InterPro" id="IPR047089">
    <property type="entry name" value="Asp-tRNA-ligase_1_N"/>
</dbReference>
<feature type="binding site" evidence="7">
    <location>
        <position position="222"/>
    </location>
    <ligand>
        <name>L-aspartate</name>
        <dbReference type="ChEBI" id="CHEBI:29991"/>
    </ligand>
</feature>
<feature type="binding site" evidence="7">
    <location>
        <begin position="535"/>
        <end position="538"/>
    </location>
    <ligand>
        <name>ATP</name>
        <dbReference type="ChEBI" id="CHEBI:30616"/>
    </ligand>
</feature>
<evidence type="ECO:0000256" key="6">
    <source>
        <dbReference type="ARBA" id="ARBA00023146"/>
    </source>
</evidence>
<dbReference type="InterPro" id="IPR045864">
    <property type="entry name" value="aa-tRNA-synth_II/BPL/LPL"/>
</dbReference>
<dbReference type="PANTHER" id="PTHR22594:SF5">
    <property type="entry name" value="ASPARTATE--TRNA LIGASE, MITOCHONDRIAL"/>
    <property type="match status" value="1"/>
</dbReference>
<dbReference type="GO" id="GO:0005737">
    <property type="term" value="C:cytoplasm"/>
    <property type="evidence" value="ECO:0007669"/>
    <property type="project" value="UniProtKB-SubCell"/>
</dbReference>
<feature type="binding site" evidence="7">
    <location>
        <begin position="222"/>
        <end position="224"/>
    </location>
    <ligand>
        <name>ATP</name>
        <dbReference type="ChEBI" id="CHEBI:30616"/>
    </ligand>
</feature>
<sequence>MGNRTVYCGLVAKENLEQTITLQGWVQKRRDLGGVIFIDLRDREGIVQVVFNPEVSQKAWEIADSCRSEYVLEVTGTVRQRTEEAINPNMKTGEFEVMANEITILNTAKTPPFSIEEDTKAGDEIRLKYRYLDLRRANMTENLMLRSKVTQTIRHFLDDHKFLDIETPFLGKSTPEGARDYLVPSRVHPGHFYALPQSPQIFKQLLMNAGFDRYYQIVRCFRDEDLRGDRQPEFTQIDIEASFLTPEDIQTYTEQMLADVMKKTQGIDVTLPFPKMTWDEAMDRFGSDKPDTRFDMELIDLSEVVKDVDFKVFQMALQNGGVVKALNAKGAANNYSRKDMDHLSQYASQFGAKGLAWLKVEEDGLKGPIAKFLTDVSDEIIAKTEAQVGDLIMFGADSFEVVAATLGAIRTRLARELDLIDQTKFNFLWIVDWPQFEYDHEEGRYVSAHHPFTMPKEADIPYLQTDPAKVYAQAYDIVLNGYELGGGSLRIHTRELQEQVLKTLGFSTETMNEQFGFLLEALEYGFPPHGGIALGLDRLVMLLAGEDNIREVIAFPKNGKALDPMSNAPSTVSPLQLYELNIEVTDTEE</sequence>
<dbReference type="EMBL" id="BKBQ01000014">
    <property type="protein sequence ID" value="GEQ54266.1"/>
    <property type="molecule type" value="Genomic_DNA"/>
</dbReference>
<keyword evidence="3 7" id="KW-0547">Nucleotide-binding</keyword>
<feature type="region of interest" description="Aspartate" evidence="7">
    <location>
        <begin position="200"/>
        <end position="203"/>
    </location>
</feature>
<dbReference type="NCBIfam" id="TIGR00459">
    <property type="entry name" value="aspS_bact"/>
    <property type="match status" value="1"/>
</dbReference>
<organism evidence="10 11">
    <name type="scientific">Tetragenococcus koreensis</name>
    <dbReference type="NCBI Taxonomy" id="290335"/>
    <lineage>
        <taxon>Bacteria</taxon>
        <taxon>Bacillati</taxon>
        <taxon>Bacillota</taxon>
        <taxon>Bacilli</taxon>
        <taxon>Lactobacillales</taxon>
        <taxon>Enterococcaceae</taxon>
        <taxon>Tetragenococcus</taxon>
    </lineage>
</organism>
<evidence type="ECO:0000313" key="10">
    <source>
        <dbReference type="EMBL" id="GEQ54266.1"/>
    </source>
</evidence>
<comment type="caution">
    <text evidence="7">Lacks conserved residue(s) required for the propagation of feature annotation.</text>
</comment>
<dbReference type="Pfam" id="PF00152">
    <property type="entry name" value="tRNA-synt_2"/>
    <property type="match status" value="1"/>
</dbReference>
<dbReference type="Proteomes" id="UP000886597">
    <property type="component" value="Unassembled WGS sequence"/>
</dbReference>
<dbReference type="InterPro" id="IPR029351">
    <property type="entry name" value="GAD_dom"/>
</dbReference>
<evidence type="ECO:0000313" key="12">
    <source>
        <dbReference type="Proteomes" id="UP000886607"/>
    </source>
</evidence>
<evidence type="ECO:0000256" key="5">
    <source>
        <dbReference type="ARBA" id="ARBA00022917"/>
    </source>
</evidence>
<accession>A0AAN4UBI0</accession>
<gene>
    <name evidence="7 10" type="primary">aspS</name>
    <name evidence="9" type="ORF">TK11N_13240</name>
    <name evidence="10" type="ORF">TK2N_11100</name>
</gene>
<dbReference type="EC" id="6.1.1.12" evidence="7"/>
<dbReference type="InterPro" id="IPR004365">
    <property type="entry name" value="NA-bd_OB_tRNA"/>
</dbReference>
<dbReference type="GO" id="GO:0005524">
    <property type="term" value="F:ATP binding"/>
    <property type="evidence" value="ECO:0007669"/>
    <property type="project" value="UniProtKB-UniRule"/>
</dbReference>
<dbReference type="Gene3D" id="3.30.1360.30">
    <property type="entry name" value="GAD-like domain"/>
    <property type="match status" value="1"/>
</dbReference>
<reference evidence="10" key="1">
    <citation type="submission" date="2019-08" db="EMBL/GenBank/DDBJ databases">
        <authorList>
            <person name="Ishikawa M."/>
            <person name="Suzuki T."/>
            <person name="Matsutani M."/>
        </authorList>
    </citation>
    <scope>NUCLEOTIDE SEQUENCE</scope>
    <source>
        <strain evidence="10">7C1</strain>
        <strain evidence="9">8C4</strain>
    </source>
</reference>
<protein>
    <recommendedName>
        <fullName evidence="7">Aspartate--tRNA ligase</fullName>
        <ecNumber evidence="7">6.1.1.12</ecNumber>
    </recommendedName>
    <alternativeName>
        <fullName evidence="7">Aspartyl-tRNA synthetase</fullName>
        <shortName evidence="7">AspRS</shortName>
    </alternativeName>
</protein>
<comment type="function">
    <text evidence="7">Catalyzes the attachment of L-aspartate to tRNA(Asp) in a two-step reaction: L-aspartate is first activated by ATP to form Asp-AMP and then transferred to the acceptor end of tRNA(Asp).</text>
</comment>
<comment type="subcellular location">
    <subcellularLocation>
        <location evidence="7">Cytoplasm</location>
    </subcellularLocation>
</comment>
<evidence type="ECO:0000259" key="8">
    <source>
        <dbReference type="PROSITE" id="PS50862"/>
    </source>
</evidence>
<dbReference type="Gene3D" id="3.30.930.10">
    <property type="entry name" value="Bira Bifunctional Protein, Domain 2"/>
    <property type="match status" value="1"/>
</dbReference>
<dbReference type="Gene3D" id="2.40.50.140">
    <property type="entry name" value="Nucleic acid-binding proteins"/>
    <property type="match status" value="1"/>
</dbReference>
<comment type="subunit">
    <text evidence="7">Homodimer.</text>
</comment>
<keyword evidence="7" id="KW-0963">Cytoplasm</keyword>
<feature type="binding site" evidence="7">
    <location>
        <position position="483"/>
    </location>
    <ligand>
        <name>ATP</name>
        <dbReference type="ChEBI" id="CHEBI:30616"/>
    </ligand>
</feature>
<dbReference type="InterPro" id="IPR012340">
    <property type="entry name" value="NA-bd_OB-fold"/>
</dbReference>
<keyword evidence="2 7" id="KW-0436">Ligase</keyword>
<dbReference type="HAMAP" id="MF_00044">
    <property type="entry name" value="Asp_tRNA_synth_type1"/>
    <property type="match status" value="1"/>
</dbReference>
<dbReference type="Proteomes" id="UP000886607">
    <property type="component" value="Unassembled WGS sequence"/>
</dbReference>
<dbReference type="InterPro" id="IPR006195">
    <property type="entry name" value="aa-tRNA-synth_II"/>
</dbReference>
<evidence type="ECO:0000313" key="11">
    <source>
        <dbReference type="Proteomes" id="UP000886597"/>
    </source>
</evidence>
<dbReference type="EMBL" id="BKBO01000018">
    <property type="protein sequence ID" value="GEQ49472.1"/>
    <property type="molecule type" value="Genomic_DNA"/>
</dbReference>
<feature type="binding site" evidence="7">
    <location>
        <position position="490"/>
    </location>
    <ligand>
        <name>L-aspartate</name>
        <dbReference type="ChEBI" id="CHEBI:29991"/>
    </ligand>
</feature>
<keyword evidence="5 7" id="KW-0648">Protein biosynthesis</keyword>
<dbReference type="GO" id="GO:0140096">
    <property type="term" value="F:catalytic activity, acting on a protein"/>
    <property type="evidence" value="ECO:0007669"/>
    <property type="project" value="UniProtKB-ARBA"/>
</dbReference>
<dbReference type="InterPro" id="IPR047090">
    <property type="entry name" value="AspRS_core"/>
</dbReference>
<dbReference type="AlphaFoldDB" id="A0AAN4UBI0"/>
<dbReference type="InterPro" id="IPR002312">
    <property type="entry name" value="Asp/Asn-tRNA-synth_IIb"/>
</dbReference>
<dbReference type="Pfam" id="PF01336">
    <property type="entry name" value="tRNA_anti-codon"/>
    <property type="match status" value="1"/>
</dbReference>
<comment type="similarity">
    <text evidence="1 7">Belongs to the class-II aminoacyl-tRNA synthetase family. Type 1 subfamily.</text>
</comment>
<dbReference type="SUPFAM" id="SSF55681">
    <property type="entry name" value="Class II aaRS and biotin synthetases"/>
    <property type="match status" value="1"/>
</dbReference>
<evidence type="ECO:0000313" key="9">
    <source>
        <dbReference type="EMBL" id="GEQ49472.1"/>
    </source>
</evidence>
<dbReference type="GO" id="GO:0016740">
    <property type="term" value="F:transferase activity"/>
    <property type="evidence" value="ECO:0007669"/>
    <property type="project" value="UniProtKB-ARBA"/>
</dbReference>
<proteinExistence type="inferred from homology"/>
<dbReference type="CDD" id="cd04317">
    <property type="entry name" value="EcAspRS_like_N"/>
    <property type="match status" value="1"/>
</dbReference>
<dbReference type="PANTHER" id="PTHR22594">
    <property type="entry name" value="ASPARTYL/LYSYL-TRNA SYNTHETASE"/>
    <property type="match status" value="1"/>
</dbReference>
<dbReference type="SUPFAM" id="SSF55261">
    <property type="entry name" value="GAD domain-like"/>
    <property type="match status" value="1"/>
</dbReference>
<dbReference type="GO" id="GO:0006422">
    <property type="term" value="P:aspartyl-tRNA aminoacylation"/>
    <property type="evidence" value="ECO:0007669"/>
    <property type="project" value="UniProtKB-UniRule"/>
</dbReference>
<reference evidence="10" key="2">
    <citation type="journal article" date="2020" name="Int. Dairy J.">
        <title>Lactic acid bacterial diversity in Brie cheese focusing on salt concentration and pH of isolation medium and characterisation of halophilic and alkaliphilic lactic acid bacterial isolates.</title>
        <authorList>
            <person name="Unno R."/>
            <person name="Matsutani M."/>
            <person name="Suzuki T."/>
            <person name="Kodama K."/>
            <person name="Matsushita H."/>
            <person name="Yamasato K."/>
            <person name="Koizumi Y."/>
            <person name="Ishikawa M."/>
        </authorList>
    </citation>
    <scope>NUCLEOTIDE SEQUENCE</scope>
    <source>
        <strain evidence="10">7C1</strain>
        <strain evidence="9">8C4</strain>
    </source>
</reference>
<keyword evidence="6 7" id="KW-0030">Aminoacyl-tRNA synthetase</keyword>
<evidence type="ECO:0000256" key="7">
    <source>
        <dbReference type="HAMAP-Rule" id="MF_00044"/>
    </source>
</evidence>
<dbReference type="InterPro" id="IPR004364">
    <property type="entry name" value="Aa-tRNA-synt_II"/>
</dbReference>
<feature type="domain" description="Aminoacyl-transfer RNA synthetases class-II family profile" evidence="8">
    <location>
        <begin position="143"/>
        <end position="564"/>
    </location>
</feature>
<comment type="caution">
    <text evidence="10">The sequence shown here is derived from an EMBL/GenBank/DDBJ whole genome shotgun (WGS) entry which is preliminary data.</text>
</comment>
<evidence type="ECO:0000256" key="4">
    <source>
        <dbReference type="ARBA" id="ARBA00022840"/>
    </source>
</evidence>
<feature type="binding site" evidence="7">
    <location>
        <position position="176"/>
    </location>
    <ligand>
        <name>L-aspartate</name>
        <dbReference type="ChEBI" id="CHEBI:29991"/>
    </ligand>
</feature>
<dbReference type="InterPro" id="IPR004524">
    <property type="entry name" value="Asp-tRNA-ligase_1"/>
</dbReference>
<dbReference type="CDD" id="cd00777">
    <property type="entry name" value="AspRS_core"/>
    <property type="match status" value="1"/>
</dbReference>
<evidence type="ECO:0000256" key="3">
    <source>
        <dbReference type="ARBA" id="ARBA00022741"/>
    </source>
</evidence>